<feature type="compositionally biased region" description="Polar residues" evidence="4">
    <location>
        <begin position="174"/>
        <end position="185"/>
    </location>
</feature>
<keyword evidence="6" id="KW-1185">Reference proteome</keyword>
<evidence type="ECO:0000256" key="4">
    <source>
        <dbReference type="SAM" id="MobiDB-lite"/>
    </source>
</evidence>
<evidence type="ECO:0008006" key="7">
    <source>
        <dbReference type="Google" id="ProtNLM"/>
    </source>
</evidence>
<sequence length="381" mass="41240">MIELLLRFTSDRRICRPQMQSAPAASRTRPPSWILRRALELVLPRAPELVLRCTSTGFGARPSSFSPPPLPSAKIPLHPAAAAGQDLAPPRCSLPQSDPFFAIAMPFQFQFPWLKNPTNNTTAASTFNPSPNPRPRPHIPNPFDPVQAHLTSFLSSLPRALPAPPPWARIAPPTSVQTRAQTSPASGLPPSEIEERLAGVPVYALANAAHEFVLVSSTRAGPERGESSTPSPALGLLCFRKEDADALLAQMEGDMRAGSSVVSVALNKVIQLKSDGVAFRFLPDSSQVANAIKVTIFLLEDEGLYVRQGFPGVPIFQEDLDKSLHRTSRDQQKPNPAVRVGDTQVSSLEDIIKSMKDSSSSNWDEVVFIPPGFDLATGSKP</sequence>
<proteinExistence type="predicted"/>
<evidence type="ECO:0000313" key="6">
    <source>
        <dbReference type="Proteomes" id="UP001054889"/>
    </source>
</evidence>
<gene>
    <name evidence="5" type="primary">gb12732</name>
    <name evidence="5" type="ORF">PR202_gb12732</name>
</gene>
<evidence type="ECO:0000256" key="1">
    <source>
        <dbReference type="ARBA" id="ARBA00004229"/>
    </source>
</evidence>
<dbReference type="EMBL" id="BQKI01000077">
    <property type="protein sequence ID" value="GJN24953.1"/>
    <property type="molecule type" value="Genomic_DNA"/>
</dbReference>
<dbReference type="GO" id="GO:0015031">
    <property type="term" value="P:protein transport"/>
    <property type="evidence" value="ECO:0007669"/>
    <property type="project" value="InterPro"/>
</dbReference>
<evidence type="ECO:0000313" key="5">
    <source>
        <dbReference type="EMBL" id="GJN24953.1"/>
    </source>
</evidence>
<comment type="subcellular location">
    <subcellularLocation>
        <location evidence="1">Plastid</location>
        <location evidence="1">Chloroplast</location>
    </subcellularLocation>
</comment>
<feature type="region of interest" description="Disordered" evidence="4">
    <location>
        <begin position="120"/>
        <end position="145"/>
    </location>
</feature>
<reference evidence="5" key="1">
    <citation type="journal article" date="2018" name="DNA Res.">
        <title>Multiple hybrid de novo genome assembly of finger millet, an orphan allotetraploid crop.</title>
        <authorList>
            <person name="Hatakeyama M."/>
            <person name="Aluri S."/>
            <person name="Balachadran M.T."/>
            <person name="Sivarajan S.R."/>
            <person name="Patrignani A."/>
            <person name="Gruter S."/>
            <person name="Poveda L."/>
            <person name="Shimizu-Inatsugi R."/>
            <person name="Baeten J."/>
            <person name="Francoijs K.J."/>
            <person name="Nataraja K.N."/>
            <person name="Reddy Y.A.N."/>
            <person name="Phadnis S."/>
            <person name="Ravikumar R.L."/>
            <person name="Schlapbach R."/>
            <person name="Sreeman S.M."/>
            <person name="Shimizu K.K."/>
        </authorList>
    </citation>
    <scope>NUCLEOTIDE SEQUENCE</scope>
</reference>
<dbReference type="AlphaFoldDB" id="A0AAV5ERB9"/>
<reference evidence="5" key="2">
    <citation type="submission" date="2021-12" db="EMBL/GenBank/DDBJ databases">
        <title>Resequencing data analysis of finger millet.</title>
        <authorList>
            <person name="Hatakeyama M."/>
            <person name="Aluri S."/>
            <person name="Balachadran M.T."/>
            <person name="Sivarajan S.R."/>
            <person name="Poveda L."/>
            <person name="Shimizu-Inatsugi R."/>
            <person name="Schlapbach R."/>
            <person name="Sreeman S.M."/>
            <person name="Shimizu K.K."/>
        </authorList>
    </citation>
    <scope>NUCLEOTIDE SEQUENCE</scope>
</reference>
<name>A0AAV5ERB9_ELECO</name>
<feature type="compositionally biased region" description="Pro residues" evidence="4">
    <location>
        <begin position="130"/>
        <end position="143"/>
    </location>
</feature>
<keyword evidence="2" id="KW-0150">Chloroplast</keyword>
<keyword evidence="3" id="KW-0934">Plastid</keyword>
<feature type="region of interest" description="Disordered" evidence="4">
    <location>
        <begin position="164"/>
        <end position="191"/>
    </location>
</feature>
<comment type="caution">
    <text evidence="5">The sequence shown here is derived from an EMBL/GenBank/DDBJ whole genome shotgun (WGS) entry which is preliminary data.</text>
</comment>
<dbReference type="PANTHER" id="PTHR33926:SF1">
    <property type="entry name" value="PROTEIN TIC 22-LIKE, CHLOROPLASTIC"/>
    <property type="match status" value="1"/>
</dbReference>
<dbReference type="InterPro" id="IPR007378">
    <property type="entry name" value="Tic22-like"/>
</dbReference>
<organism evidence="5 6">
    <name type="scientific">Eleusine coracana subsp. coracana</name>
    <dbReference type="NCBI Taxonomy" id="191504"/>
    <lineage>
        <taxon>Eukaryota</taxon>
        <taxon>Viridiplantae</taxon>
        <taxon>Streptophyta</taxon>
        <taxon>Embryophyta</taxon>
        <taxon>Tracheophyta</taxon>
        <taxon>Spermatophyta</taxon>
        <taxon>Magnoliopsida</taxon>
        <taxon>Liliopsida</taxon>
        <taxon>Poales</taxon>
        <taxon>Poaceae</taxon>
        <taxon>PACMAD clade</taxon>
        <taxon>Chloridoideae</taxon>
        <taxon>Cynodonteae</taxon>
        <taxon>Eleusininae</taxon>
        <taxon>Eleusine</taxon>
    </lineage>
</organism>
<evidence type="ECO:0000256" key="3">
    <source>
        <dbReference type="ARBA" id="ARBA00022640"/>
    </source>
</evidence>
<dbReference type="Proteomes" id="UP001054889">
    <property type="component" value="Unassembled WGS sequence"/>
</dbReference>
<dbReference type="Pfam" id="PF04278">
    <property type="entry name" value="Tic22"/>
    <property type="match status" value="1"/>
</dbReference>
<dbReference type="Gene3D" id="3.40.1350.100">
    <property type="match status" value="1"/>
</dbReference>
<protein>
    <recommendedName>
        <fullName evidence="7">Protein TIC 22-like, chloroplastic</fullName>
    </recommendedName>
</protein>
<accession>A0AAV5ERB9</accession>
<dbReference type="PANTHER" id="PTHR33926">
    <property type="entry name" value="PROTEIN TIC 22, CHLOROPLASTIC"/>
    <property type="match status" value="1"/>
</dbReference>
<evidence type="ECO:0000256" key="2">
    <source>
        <dbReference type="ARBA" id="ARBA00022528"/>
    </source>
</evidence>
<dbReference type="GO" id="GO:0009507">
    <property type="term" value="C:chloroplast"/>
    <property type="evidence" value="ECO:0007669"/>
    <property type="project" value="UniProtKB-SubCell"/>
</dbReference>